<evidence type="ECO:0000256" key="1">
    <source>
        <dbReference type="ARBA" id="ARBA00009437"/>
    </source>
</evidence>
<evidence type="ECO:0000256" key="2">
    <source>
        <dbReference type="ARBA" id="ARBA00023015"/>
    </source>
</evidence>
<keyword evidence="4" id="KW-0804">Transcription</keyword>
<sequence length="294" mass="33325">MDMRLLAVFDEVYKTRSVTRAAENLDIPQTSVSLALARMRRQFNDPLFVRTAEGMVPTPHAADLLRPLRQALELLRVATRQQVVFDAGSSSRHFKICMTDVSHLEFLPRLIHRAAQVAPSIHIEVLRIGPDTRRLLENGEADLAVGYMPELEAGFYQQQLFEQGFSCVVRKDHPRVAKRMTLTLFKREKHVAITAPGTGHDLLQQQLKRLGVERRLALSLPTLPGLGNLLAQSDLIATVPERVAQMLVSIAAVKLLVPPFELPAFAIKQHWHERFHLDPANRWLRSMIAEMFLE</sequence>
<dbReference type="Gene3D" id="1.10.10.10">
    <property type="entry name" value="Winged helix-like DNA-binding domain superfamily/Winged helix DNA-binding domain"/>
    <property type="match status" value="1"/>
</dbReference>
<gene>
    <name evidence="6" type="ORF">EJO66_25600</name>
</gene>
<dbReference type="PANTHER" id="PTHR30118">
    <property type="entry name" value="HTH-TYPE TRANSCRIPTIONAL REGULATOR LEUO-RELATED"/>
    <property type="match status" value="1"/>
</dbReference>
<dbReference type="CDD" id="cd08459">
    <property type="entry name" value="PBP2_DntR_NahR_LinR_like"/>
    <property type="match status" value="1"/>
</dbReference>
<evidence type="ECO:0000259" key="5">
    <source>
        <dbReference type="PROSITE" id="PS50931"/>
    </source>
</evidence>
<dbReference type="EMBL" id="RXFQ01000018">
    <property type="protein sequence ID" value="RSZ30807.1"/>
    <property type="molecule type" value="Genomic_DNA"/>
</dbReference>
<evidence type="ECO:0000256" key="3">
    <source>
        <dbReference type="ARBA" id="ARBA00023125"/>
    </source>
</evidence>
<name>A0ABY0A0J3_9BURK</name>
<dbReference type="InterPro" id="IPR005119">
    <property type="entry name" value="LysR_subst-bd"/>
</dbReference>
<organism evidence="6 7">
    <name type="scientific">Variovorax beijingensis</name>
    <dbReference type="NCBI Taxonomy" id="2496117"/>
    <lineage>
        <taxon>Bacteria</taxon>
        <taxon>Pseudomonadati</taxon>
        <taxon>Pseudomonadota</taxon>
        <taxon>Betaproteobacteria</taxon>
        <taxon>Burkholderiales</taxon>
        <taxon>Comamonadaceae</taxon>
        <taxon>Variovorax</taxon>
    </lineage>
</organism>
<dbReference type="InterPro" id="IPR036388">
    <property type="entry name" value="WH-like_DNA-bd_sf"/>
</dbReference>
<dbReference type="PROSITE" id="PS50931">
    <property type="entry name" value="HTH_LYSR"/>
    <property type="match status" value="1"/>
</dbReference>
<dbReference type="Proteomes" id="UP000271137">
    <property type="component" value="Unassembled WGS sequence"/>
</dbReference>
<keyword evidence="3" id="KW-0238">DNA-binding</keyword>
<dbReference type="Pfam" id="PF00126">
    <property type="entry name" value="HTH_1"/>
    <property type="match status" value="1"/>
</dbReference>
<dbReference type="InterPro" id="IPR000847">
    <property type="entry name" value="LysR_HTH_N"/>
</dbReference>
<comment type="similarity">
    <text evidence="1">Belongs to the LysR transcriptional regulatory family.</text>
</comment>
<accession>A0ABY0A0J3</accession>
<protein>
    <submittedName>
        <fullName evidence="6">LysR family transcriptional regulator</fullName>
    </submittedName>
</protein>
<dbReference type="SUPFAM" id="SSF46785">
    <property type="entry name" value="Winged helix' DNA-binding domain"/>
    <property type="match status" value="1"/>
</dbReference>
<dbReference type="SUPFAM" id="SSF53850">
    <property type="entry name" value="Periplasmic binding protein-like II"/>
    <property type="match status" value="1"/>
</dbReference>
<dbReference type="InterPro" id="IPR036390">
    <property type="entry name" value="WH_DNA-bd_sf"/>
</dbReference>
<dbReference type="RefSeq" id="WP_125966483.1">
    <property type="nucleotide sequence ID" value="NZ_RXFQ01000018.1"/>
</dbReference>
<evidence type="ECO:0000313" key="6">
    <source>
        <dbReference type="EMBL" id="RSZ30807.1"/>
    </source>
</evidence>
<evidence type="ECO:0000256" key="4">
    <source>
        <dbReference type="ARBA" id="ARBA00023163"/>
    </source>
</evidence>
<reference evidence="6 7" key="1">
    <citation type="submission" date="2018-12" db="EMBL/GenBank/DDBJ databases">
        <title>The genome sequences of strain 502.</title>
        <authorList>
            <person name="Gao J."/>
            <person name="Sun J."/>
        </authorList>
    </citation>
    <scope>NUCLEOTIDE SEQUENCE [LARGE SCALE GENOMIC DNA]</scope>
    <source>
        <strain evidence="6 7">502</strain>
    </source>
</reference>
<keyword evidence="2" id="KW-0805">Transcription regulation</keyword>
<feature type="domain" description="HTH lysR-type" evidence="5">
    <location>
        <begin position="1"/>
        <end position="58"/>
    </location>
</feature>
<keyword evidence="7" id="KW-1185">Reference proteome</keyword>
<dbReference type="InterPro" id="IPR050389">
    <property type="entry name" value="LysR-type_TF"/>
</dbReference>
<dbReference type="Pfam" id="PF03466">
    <property type="entry name" value="LysR_substrate"/>
    <property type="match status" value="1"/>
</dbReference>
<dbReference type="Gene3D" id="3.40.190.10">
    <property type="entry name" value="Periplasmic binding protein-like II"/>
    <property type="match status" value="2"/>
</dbReference>
<comment type="caution">
    <text evidence="6">The sequence shown here is derived from an EMBL/GenBank/DDBJ whole genome shotgun (WGS) entry which is preliminary data.</text>
</comment>
<evidence type="ECO:0000313" key="7">
    <source>
        <dbReference type="Proteomes" id="UP000271137"/>
    </source>
</evidence>
<proteinExistence type="inferred from homology"/>
<dbReference type="PANTHER" id="PTHR30118:SF15">
    <property type="entry name" value="TRANSCRIPTIONAL REGULATORY PROTEIN"/>
    <property type="match status" value="1"/>
</dbReference>